<keyword evidence="7" id="KW-0449">Lipoprotein</keyword>
<keyword evidence="8" id="KW-0812">Transmembrane</keyword>
<evidence type="ECO:0000313" key="11">
    <source>
        <dbReference type="Proteomes" id="UP000826661"/>
    </source>
</evidence>
<dbReference type="Proteomes" id="UP000826661">
    <property type="component" value="Chromosome I"/>
</dbReference>
<feature type="domain" description="Copper acquisition factor BIM1-like" evidence="9">
    <location>
        <begin position="5"/>
        <end position="151"/>
    </location>
</feature>
<comment type="subcellular location">
    <subcellularLocation>
        <location evidence="1">Cell membrane</location>
        <topology evidence="1">Lipid-anchor</topology>
        <topology evidence="1">GPI-anchor</topology>
    </subcellularLocation>
</comment>
<protein>
    <recommendedName>
        <fullName evidence="9">Copper acquisition factor BIM1-like domain-containing protein</fullName>
    </recommendedName>
</protein>
<dbReference type="GO" id="GO:0098552">
    <property type="term" value="C:side of membrane"/>
    <property type="evidence" value="ECO:0007669"/>
    <property type="project" value="UniProtKB-KW"/>
</dbReference>
<evidence type="ECO:0000259" key="9">
    <source>
        <dbReference type="Pfam" id="PF20238"/>
    </source>
</evidence>
<name>A0A8G0L2Q8_9HYPO</name>
<feature type="transmembrane region" description="Helical" evidence="8">
    <location>
        <begin position="195"/>
        <end position="220"/>
    </location>
</feature>
<evidence type="ECO:0000256" key="7">
    <source>
        <dbReference type="ARBA" id="ARBA00023288"/>
    </source>
</evidence>
<proteinExistence type="predicted"/>
<dbReference type="EMBL" id="CP075864">
    <property type="protein sequence ID" value="QYS94716.1"/>
    <property type="molecule type" value="Genomic_DNA"/>
</dbReference>
<gene>
    <name evidence="10" type="ORF">H0G86_002041</name>
</gene>
<keyword evidence="3" id="KW-0336">GPI-anchor</keyword>
<keyword evidence="2" id="KW-1003">Cell membrane</keyword>
<evidence type="ECO:0000256" key="4">
    <source>
        <dbReference type="ARBA" id="ARBA00022729"/>
    </source>
</evidence>
<evidence type="ECO:0000256" key="1">
    <source>
        <dbReference type="ARBA" id="ARBA00004609"/>
    </source>
</evidence>
<evidence type="ECO:0000313" key="10">
    <source>
        <dbReference type="EMBL" id="QYS94716.1"/>
    </source>
</evidence>
<dbReference type="InterPro" id="IPR046936">
    <property type="entry name" value="BIM1-like"/>
</dbReference>
<dbReference type="PANTHER" id="PTHR34992:SF5">
    <property type="entry name" value="ANCHORED PROTEIN, PUTATIVE (AFU_ORTHOLOGUE AFUA_6G02800)-RELATED"/>
    <property type="match status" value="1"/>
</dbReference>
<keyword evidence="5 8" id="KW-0472">Membrane</keyword>
<dbReference type="GO" id="GO:0005886">
    <property type="term" value="C:plasma membrane"/>
    <property type="evidence" value="ECO:0007669"/>
    <property type="project" value="UniProtKB-SubCell"/>
</dbReference>
<keyword evidence="6" id="KW-0325">Glycoprotein</keyword>
<organism evidence="10 11">
    <name type="scientific">Trichoderma simmonsii</name>
    <dbReference type="NCBI Taxonomy" id="1491479"/>
    <lineage>
        <taxon>Eukaryota</taxon>
        <taxon>Fungi</taxon>
        <taxon>Dikarya</taxon>
        <taxon>Ascomycota</taxon>
        <taxon>Pezizomycotina</taxon>
        <taxon>Sordariomycetes</taxon>
        <taxon>Hypocreomycetidae</taxon>
        <taxon>Hypocreales</taxon>
        <taxon>Hypocreaceae</taxon>
        <taxon>Trichoderma</taxon>
    </lineage>
</organism>
<sequence>MALSGPASFGWPPPRVWEDAYEDIAPCGSVEDPDSRTNFTLHKGHVLIFTQAKAWRVKLGVSYTSHPNTLDDFKPMMKYVWIDEVDAGVTCINLPDAPMYVKAGTKATIQLSYRSDHGSFSDNVTLYTCADITYVRPKDVPYKIPCFNTTQPKDHFVTLPPGPKLPPLKFPLKEFPLATNESITPDTTSHGIPKWAIPLAGVAIAFVATLFIFLVFKYVVIPRRHRQLMDIIKRRTNRI</sequence>
<evidence type="ECO:0000256" key="5">
    <source>
        <dbReference type="ARBA" id="ARBA00023136"/>
    </source>
</evidence>
<keyword evidence="8" id="KW-1133">Transmembrane helix</keyword>
<evidence type="ECO:0000256" key="6">
    <source>
        <dbReference type="ARBA" id="ARBA00023180"/>
    </source>
</evidence>
<accession>A0A8G0L2Q8</accession>
<keyword evidence="4" id="KW-0732">Signal</keyword>
<dbReference type="PANTHER" id="PTHR34992">
    <property type="entry name" value="HYPHAL ANASTAMOSIS-7 PROTEIN"/>
    <property type="match status" value="1"/>
</dbReference>
<dbReference type="AlphaFoldDB" id="A0A8G0L2Q8"/>
<evidence type="ECO:0000256" key="8">
    <source>
        <dbReference type="SAM" id="Phobius"/>
    </source>
</evidence>
<reference evidence="10 11" key="1">
    <citation type="journal article" date="2021" name="BMC Genomics">
        <title>Telomere-to-telomere genome assembly of asparaginase-producing Trichoderma simmonsii.</title>
        <authorList>
            <person name="Chung D."/>
            <person name="Kwon Y.M."/>
            <person name="Yang Y."/>
        </authorList>
    </citation>
    <scope>NUCLEOTIDE SEQUENCE [LARGE SCALE GENOMIC DNA]</scope>
    <source>
        <strain evidence="10 11">GH-Sj1</strain>
    </source>
</reference>
<keyword evidence="11" id="KW-1185">Reference proteome</keyword>
<evidence type="ECO:0000256" key="3">
    <source>
        <dbReference type="ARBA" id="ARBA00022622"/>
    </source>
</evidence>
<dbReference type="InterPro" id="IPR046530">
    <property type="entry name" value="BIM1-like_dom"/>
</dbReference>
<evidence type="ECO:0000256" key="2">
    <source>
        <dbReference type="ARBA" id="ARBA00022475"/>
    </source>
</evidence>
<dbReference type="Pfam" id="PF20238">
    <property type="entry name" value="BIM1-like_dom"/>
    <property type="match status" value="1"/>
</dbReference>